<dbReference type="GeneID" id="88840434"/>
<evidence type="ECO:0000313" key="3">
    <source>
        <dbReference type="Proteomes" id="UP000527324"/>
    </source>
</evidence>
<gene>
    <name evidence="2" type="ORF">GGQ93_001675</name>
</gene>
<dbReference type="RefSeq" id="WP_182715107.1">
    <property type="nucleotide sequence ID" value="NZ_CAJFZW010000063.1"/>
</dbReference>
<name>A0A7W9F8C2_9CAUL</name>
<evidence type="ECO:0000256" key="1">
    <source>
        <dbReference type="SAM" id="Phobius"/>
    </source>
</evidence>
<dbReference type="EMBL" id="JACHOQ010000003">
    <property type="protein sequence ID" value="MBB5739961.1"/>
    <property type="molecule type" value="Genomic_DNA"/>
</dbReference>
<keyword evidence="1" id="KW-0812">Transmembrane</keyword>
<sequence length="56" mass="5448">MTPDDRDLAKSLTLAAVAVICAVLSATLVITAGEALLAPSLPTSAAQAPALTNTAG</sequence>
<feature type="transmembrane region" description="Helical" evidence="1">
    <location>
        <begin position="12"/>
        <end position="32"/>
    </location>
</feature>
<protein>
    <submittedName>
        <fullName evidence="2">Uncharacterized protein</fullName>
    </submittedName>
</protein>
<keyword evidence="1" id="KW-1133">Transmembrane helix</keyword>
<proteinExistence type="predicted"/>
<reference evidence="2 3" key="1">
    <citation type="submission" date="2020-08" db="EMBL/GenBank/DDBJ databases">
        <title>Genomic Encyclopedia of Type Strains, Phase IV (KMG-IV): sequencing the most valuable type-strain genomes for metagenomic binning, comparative biology and taxonomic classification.</title>
        <authorList>
            <person name="Goeker M."/>
        </authorList>
    </citation>
    <scope>NUCLEOTIDE SEQUENCE [LARGE SCALE GENOMIC DNA]</scope>
    <source>
        <strain evidence="2 3">DSM 4731</strain>
    </source>
</reference>
<accession>A0A7W9F8C2</accession>
<dbReference type="AlphaFoldDB" id="A0A7W9F8C2"/>
<evidence type="ECO:0000313" key="2">
    <source>
        <dbReference type="EMBL" id="MBB5739961.1"/>
    </source>
</evidence>
<keyword evidence="3" id="KW-1185">Reference proteome</keyword>
<dbReference type="Proteomes" id="UP000527324">
    <property type="component" value="Unassembled WGS sequence"/>
</dbReference>
<keyword evidence="1" id="KW-0472">Membrane</keyword>
<comment type="caution">
    <text evidence="2">The sequence shown here is derived from an EMBL/GenBank/DDBJ whole genome shotgun (WGS) entry which is preliminary data.</text>
</comment>
<organism evidence="2 3">
    <name type="scientific">Brevundimonas aurantiaca</name>
    <dbReference type="NCBI Taxonomy" id="74316"/>
    <lineage>
        <taxon>Bacteria</taxon>
        <taxon>Pseudomonadati</taxon>
        <taxon>Pseudomonadota</taxon>
        <taxon>Alphaproteobacteria</taxon>
        <taxon>Caulobacterales</taxon>
        <taxon>Caulobacteraceae</taxon>
        <taxon>Brevundimonas</taxon>
    </lineage>
</organism>